<evidence type="ECO:0000256" key="15">
    <source>
        <dbReference type="SAM" id="Phobius"/>
    </source>
</evidence>
<feature type="domain" description="Histidine kinase" evidence="16">
    <location>
        <begin position="409"/>
        <end position="647"/>
    </location>
</feature>
<dbReference type="PRINTS" id="PR00344">
    <property type="entry name" value="BCTRLSENSOR"/>
</dbReference>
<dbReference type="InterPro" id="IPR036097">
    <property type="entry name" value="HisK_dim/P_sf"/>
</dbReference>
<evidence type="ECO:0000256" key="3">
    <source>
        <dbReference type="ARBA" id="ARBA00012438"/>
    </source>
</evidence>
<dbReference type="InterPro" id="IPR029151">
    <property type="entry name" value="Sensor-like_sf"/>
</dbReference>
<feature type="region of interest" description="Disordered" evidence="14">
    <location>
        <begin position="549"/>
        <end position="570"/>
    </location>
</feature>
<dbReference type="RefSeq" id="WP_303594619.1">
    <property type="nucleotide sequence ID" value="NZ_JAUORK010000018.1"/>
</dbReference>
<dbReference type="EMBL" id="JAUORK010000018">
    <property type="protein sequence ID" value="MDO6672983.1"/>
    <property type="molecule type" value="Genomic_DNA"/>
</dbReference>
<dbReference type="CDD" id="cd12914">
    <property type="entry name" value="PDC1_DGC_like"/>
    <property type="match status" value="1"/>
</dbReference>
<dbReference type="InterPro" id="IPR017055">
    <property type="entry name" value="Sig_transdc_His_kinase_DctB"/>
</dbReference>
<organism evidence="17 18">
    <name type="scientific">Cobetia amphilecti</name>
    <dbReference type="NCBI Taxonomy" id="1055104"/>
    <lineage>
        <taxon>Bacteria</taxon>
        <taxon>Pseudomonadati</taxon>
        <taxon>Pseudomonadota</taxon>
        <taxon>Gammaproteobacteria</taxon>
        <taxon>Oceanospirillales</taxon>
        <taxon>Halomonadaceae</taxon>
        <taxon>Cobetia</taxon>
    </lineage>
</organism>
<feature type="region of interest" description="Disordered" evidence="14">
    <location>
        <begin position="692"/>
        <end position="711"/>
    </location>
</feature>
<accession>A0AAP4X2A2</accession>
<evidence type="ECO:0000256" key="10">
    <source>
        <dbReference type="ARBA" id="ARBA00022840"/>
    </source>
</evidence>
<proteinExistence type="predicted"/>
<dbReference type="InterPro" id="IPR036890">
    <property type="entry name" value="HATPase_C_sf"/>
</dbReference>
<keyword evidence="9" id="KW-0418">Kinase</keyword>
<evidence type="ECO:0000256" key="13">
    <source>
        <dbReference type="ARBA" id="ARBA00023136"/>
    </source>
</evidence>
<evidence type="ECO:0000256" key="14">
    <source>
        <dbReference type="SAM" id="MobiDB-lite"/>
    </source>
</evidence>
<dbReference type="CDD" id="cd00082">
    <property type="entry name" value="HisKA"/>
    <property type="match status" value="1"/>
</dbReference>
<dbReference type="PANTHER" id="PTHR43065:SF46">
    <property type="entry name" value="C4-DICARBOXYLATE TRANSPORT SENSOR PROTEIN DCTB"/>
    <property type="match status" value="1"/>
</dbReference>
<evidence type="ECO:0000259" key="16">
    <source>
        <dbReference type="PROSITE" id="PS50109"/>
    </source>
</evidence>
<sequence length="711" mass="77160">MTLSALRRRRLAWLALSASLLAGLMALFALWHWELARGERDARQHAATRLNFYASTLNAELSRFQWLPELLARQARVRIALGEQGVPPAATPPVIPSDERDAASAAAPLGSSSDLNQHLRRVARASGAAAIFLTDRDGMTVAASNFDEPDSFVGYRYDYRPYFIDALARGRGEFFAVGNTTGRPGYFVSAPVLGVEGEPLGVMVVKVSLEALEDTWRQAGETVLLADANRIVLLASRRNWKYRALEAIEPQALDSIRAQQQFRGAPLTPLSRELEDGSLVLGDNHELAASEIARLPTAAMGQRYLDESLASGPLGWQLHFLMPLRPLYIQARNVVLVGLAVILGLAMMALWMRERQARLGLIRREAVMMREINERLEERVAQRSRELEATRDELVQAGKLAALGTMAAGIAHELNQPLVGIRTYAASGGKLLARGIASAATRPELTARAAESAASNFTRISELSERLADMIRQLRVFVRPASQQAPVALALAPRIDFALELLAERVTALDLTVERDALPRDIIVMGEQVRLEQLLTNLIRNALDALEGEQKAQQADQQTDQQSDEPDDKRAAPRLRLSWQAWPAVASLEGQPGGCLRIEDNGPGIDPALRATLFDPFTTTREVGEGMGMGLFLSYGLARDLGGLLRLADGASVSESVEGSSLAEGSSVSEPAEGSALGGACFELWLRTPASEATHAADGTEQHGSGQQSVT</sequence>
<comment type="subcellular location">
    <subcellularLocation>
        <location evidence="2">Cell membrane</location>
        <topology evidence="2">Multi-pass membrane protein</topology>
    </subcellularLocation>
</comment>
<dbReference type="InterPro" id="IPR005467">
    <property type="entry name" value="His_kinase_dom"/>
</dbReference>
<evidence type="ECO:0000256" key="5">
    <source>
        <dbReference type="ARBA" id="ARBA00022553"/>
    </source>
</evidence>
<keyword evidence="12" id="KW-0902">Two-component regulatory system</keyword>
<evidence type="ECO:0000256" key="1">
    <source>
        <dbReference type="ARBA" id="ARBA00000085"/>
    </source>
</evidence>
<dbReference type="InterPro" id="IPR003661">
    <property type="entry name" value="HisK_dim/P_dom"/>
</dbReference>
<dbReference type="GO" id="GO:0005886">
    <property type="term" value="C:plasma membrane"/>
    <property type="evidence" value="ECO:0007669"/>
    <property type="project" value="UniProtKB-SubCell"/>
</dbReference>
<evidence type="ECO:0000256" key="9">
    <source>
        <dbReference type="ARBA" id="ARBA00022777"/>
    </source>
</evidence>
<feature type="region of interest" description="Disordered" evidence="14">
    <location>
        <begin position="88"/>
        <end position="110"/>
    </location>
</feature>
<feature type="transmembrane region" description="Helical" evidence="15">
    <location>
        <begin position="334"/>
        <end position="352"/>
    </location>
</feature>
<evidence type="ECO:0000256" key="2">
    <source>
        <dbReference type="ARBA" id="ARBA00004651"/>
    </source>
</evidence>
<evidence type="ECO:0000256" key="6">
    <source>
        <dbReference type="ARBA" id="ARBA00022679"/>
    </source>
</evidence>
<dbReference type="SUPFAM" id="SSF103190">
    <property type="entry name" value="Sensory domain-like"/>
    <property type="match status" value="1"/>
</dbReference>
<keyword evidence="5" id="KW-0597">Phosphoprotein</keyword>
<evidence type="ECO:0000256" key="11">
    <source>
        <dbReference type="ARBA" id="ARBA00022989"/>
    </source>
</evidence>
<feature type="compositionally biased region" description="Polar residues" evidence="14">
    <location>
        <begin position="702"/>
        <end position="711"/>
    </location>
</feature>
<keyword evidence="10" id="KW-0067">ATP-binding</keyword>
<dbReference type="SMART" id="SM00388">
    <property type="entry name" value="HisKA"/>
    <property type="match status" value="1"/>
</dbReference>
<evidence type="ECO:0000256" key="4">
    <source>
        <dbReference type="ARBA" id="ARBA00022475"/>
    </source>
</evidence>
<name>A0AAP4X2A2_9GAMM</name>
<keyword evidence="4" id="KW-1003">Cell membrane</keyword>
<dbReference type="InterPro" id="IPR003594">
    <property type="entry name" value="HATPase_dom"/>
</dbReference>
<evidence type="ECO:0000313" key="17">
    <source>
        <dbReference type="EMBL" id="MDO6672983.1"/>
    </source>
</evidence>
<evidence type="ECO:0000256" key="12">
    <source>
        <dbReference type="ARBA" id="ARBA00023012"/>
    </source>
</evidence>
<dbReference type="InterPro" id="IPR004358">
    <property type="entry name" value="Sig_transdc_His_kin-like_C"/>
</dbReference>
<dbReference type="Gene3D" id="3.30.450.20">
    <property type="entry name" value="PAS domain"/>
    <property type="match status" value="2"/>
</dbReference>
<dbReference type="SUPFAM" id="SSF55874">
    <property type="entry name" value="ATPase domain of HSP90 chaperone/DNA topoisomerase II/histidine kinase"/>
    <property type="match status" value="1"/>
</dbReference>
<keyword evidence="8" id="KW-0547">Nucleotide-binding</keyword>
<dbReference type="Gene3D" id="3.30.565.10">
    <property type="entry name" value="Histidine kinase-like ATPase, C-terminal domain"/>
    <property type="match status" value="1"/>
</dbReference>
<protein>
    <recommendedName>
        <fullName evidence="3">histidine kinase</fullName>
        <ecNumber evidence="3">2.7.13.3</ecNumber>
    </recommendedName>
</protein>
<gene>
    <name evidence="17" type="ORF">Q4535_12750</name>
</gene>
<keyword evidence="11 15" id="KW-1133">Transmembrane helix</keyword>
<dbReference type="GO" id="GO:0000155">
    <property type="term" value="F:phosphorelay sensor kinase activity"/>
    <property type="evidence" value="ECO:0007669"/>
    <property type="project" value="InterPro"/>
</dbReference>
<keyword evidence="13 15" id="KW-0472">Membrane</keyword>
<dbReference type="Pfam" id="PF02518">
    <property type="entry name" value="HATPase_c"/>
    <property type="match status" value="1"/>
</dbReference>
<keyword evidence="6" id="KW-0808">Transferase</keyword>
<dbReference type="SUPFAM" id="SSF47384">
    <property type="entry name" value="Homodimeric domain of signal transducing histidine kinase"/>
    <property type="match status" value="1"/>
</dbReference>
<dbReference type="SMART" id="SM00387">
    <property type="entry name" value="HATPase_c"/>
    <property type="match status" value="1"/>
</dbReference>
<dbReference type="Gene3D" id="1.10.287.130">
    <property type="match status" value="1"/>
</dbReference>
<keyword evidence="7 15" id="KW-0812">Transmembrane</keyword>
<evidence type="ECO:0000256" key="7">
    <source>
        <dbReference type="ARBA" id="ARBA00022692"/>
    </source>
</evidence>
<dbReference type="PIRSF" id="PIRSF036431">
    <property type="entry name" value="STHK_DctB"/>
    <property type="match status" value="1"/>
</dbReference>
<evidence type="ECO:0000313" key="18">
    <source>
        <dbReference type="Proteomes" id="UP001170481"/>
    </source>
</evidence>
<comment type="caution">
    <text evidence="17">The sequence shown here is derived from an EMBL/GenBank/DDBJ whole genome shotgun (WGS) entry which is preliminary data.</text>
</comment>
<feature type="compositionally biased region" description="Low complexity" evidence="14">
    <location>
        <begin position="551"/>
        <end position="561"/>
    </location>
</feature>
<dbReference type="AlphaFoldDB" id="A0AAP4X2A2"/>
<dbReference type="Proteomes" id="UP001170481">
    <property type="component" value="Unassembled WGS sequence"/>
</dbReference>
<dbReference type="Gene3D" id="6.10.250.3020">
    <property type="match status" value="1"/>
</dbReference>
<dbReference type="EC" id="2.7.13.3" evidence="3"/>
<dbReference type="Pfam" id="PF02743">
    <property type="entry name" value="dCache_1"/>
    <property type="match status" value="1"/>
</dbReference>
<reference evidence="17" key="1">
    <citation type="submission" date="2023-07" db="EMBL/GenBank/DDBJ databases">
        <title>Genome content predicts the carbon catabolic preferences of heterotrophic bacteria.</title>
        <authorList>
            <person name="Gralka M."/>
        </authorList>
    </citation>
    <scope>NUCLEOTIDE SEQUENCE</scope>
    <source>
        <strain evidence="17">C2R13</strain>
    </source>
</reference>
<evidence type="ECO:0000256" key="8">
    <source>
        <dbReference type="ARBA" id="ARBA00022741"/>
    </source>
</evidence>
<dbReference type="InterPro" id="IPR033479">
    <property type="entry name" value="dCache_1"/>
</dbReference>
<dbReference type="GO" id="GO:0005524">
    <property type="term" value="F:ATP binding"/>
    <property type="evidence" value="ECO:0007669"/>
    <property type="project" value="UniProtKB-KW"/>
</dbReference>
<dbReference type="PROSITE" id="PS50109">
    <property type="entry name" value="HIS_KIN"/>
    <property type="match status" value="1"/>
</dbReference>
<dbReference type="PANTHER" id="PTHR43065">
    <property type="entry name" value="SENSOR HISTIDINE KINASE"/>
    <property type="match status" value="1"/>
</dbReference>
<comment type="catalytic activity">
    <reaction evidence="1">
        <text>ATP + protein L-histidine = ADP + protein N-phospho-L-histidine.</text>
        <dbReference type="EC" id="2.7.13.3"/>
    </reaction>
</comment>